<gene>
    <name evidence="1" type="ORF">MRB53_001897</name>
</gene>
<comment type="caution">
    <text evidence="1">The sequence shown here is derived from an EMBL/GenBank/DDBJ whole genome shotgun (WGS) entry which is preliminary data.</text>
</comment>
<accession>A0ACC2MT81</accession>
<dbReference type="Proteomes" id="UP001234297">
    <property type="component" value="Chromosome 1"/>
</dbReference>
<reference evidence="1 2" key="1">
    <citation type="journal article" date="2022" name="Hortic Res">
        <title>A haplotype resolved chromosomal level avocado genome allows analysis of novel avocado genes.</title>
        <authorList>
            <person name="Nath O."/>
            <person name="Fletcher S.J."/>
            <person name="Hayward A."/>
            <person name="Shaw L.M."/>
            <person name="Masouleh A.K."/>
            <person name="Furtado A."/>
            <person name="Henry R.J."/>
            <person name="Mitter N."/>
        </authorList>
    </citation>
    <scope>NUCLEOTIDE SEQUENCE [LARGE SCALE GENOMIC DNA]</scope>
    <source>
        <strain evidence="2">cv. Hass</strain>
    </source>
</reference>
<evidence type="ECO:0000313" key="1">
    <source>
        <dbReference type="EMBL" id="KAJ8648874.1"/>
    </source>
</evidence>
<proteinExistence type="predicted"/>
<protein>
    <submittedName>
        <fullName evidence="1">Uncharacterized protein</fullName>
    </submittedName>
</protein>
<organism evidence="1 2">
    <name type="scientific">Persea americana</name>
    <name type="common">Avocado</name>
    <dbReference type="NCBI Taxonomy" id="3435"/>
    <lineage>
        <taxon>Eukaryota</taxon>
        <taxon>Viridiplantae</taxon>
        <taxon>Streptophyta</taxon>
        <taxon>Embryophyta</taxon>
        <taxon>Tracheophyta</taxon>
        <taxon>Spermatophyta</taxon>
        <taxon>Magnoliopsida</taxon>
        <taxon>Magnoliidae</taxon>
        <taxon>Laurales</taxon>
        <taxon>Lauraceae</taxon>
        <taxon>Persea</taxon>
    </lineage>
</organism>
<evidence type="ECO:0000313" key="2">
    <source>
        <dbReference type="Proteomes" id="UP001234297"/>
    </source>
</evidence>
<keyword evidence="2" id="KW-1185">Reference proteome</keyword>
<name>A0ACC2MT81_PERAE</name>
<dbReference type="EMBL" id="CM056809">
    <property type="protein sequence ID" value="KAJ8648874.1"/>
    <property type="molecule type" value="Genomic_DNA"/>
</dbReference>
<sequence length="289" mass="32952">MACLSETHLSNESQLPKSCHNEDDLMEKGSGSFGCTHYRRRCKIRAPCCNEIFDCRHCHNEAKNSLEVDPLDRHEIPRHEVTKVICSLCGTEQDVQQNCINCGVCMGKYFCAKCKFFDDDVLKDQYHCDGCGICRTGGEENFFHCYKCGCCLARSLMKNHCCIERAMHHNCPVCFEYLFDSMKDISVLHCGHTMHLDCLQEMTNHFQFSCPVCSRSVGDMSGVWERLDQEVASMPMPETYQNKMVWILCNDCGTQSEVHFHIIAHKCPSCNSYNTRKTRGGPTSCSSRI</sequence>